<proteinExistence type="predicted"/>
<dbReference type="AlphaFoldDB" id="A0A8B2NR37"/>
<evidence type="ECO:0000313" key="9">
    <source>
        <dbReference type="Proteomes" id="UP000249590"/>
    </source>
</evidence>
<dbReference type="EMBL" id="QHHQ01000004">
    <property type="protein sequence ID" value="RAH99792.1"/>
    <property type="molecule type" value="Genomic_DNA"/>
</dbReference>
<feature type="domain" description="Metallo-beta-lactamase" evidence="7">
    <location>
        <begin position="102"/>
        <end position="287"/>
    </location>
</feature>
<keyword evidence="3 8" id="KW-0378">Hydrolase</keyword>
<evidence type="ECO:0000256" key="6">
    <source>
        <dbReference type="SAM" id="SignalP"/>
    </source>
</evidence>
<dbReference type="GO" id="GO:0046872">
    <property type="term" value="F:metal ion binding"/>
    <property type="evidence" value="ECO:0007669"/>
    <property type="project" value="UniProtKB-KW"/>
</dbReference>
<dbReference type="InterPro" id="IPR036866">
    <property type="entry name" value="RibonucZ/Hydroxyglut_hydro"/>
</dbReference>
<evidence type="ECO:0000256" key="4">
    <source>
        <dbReference type="ARBA" id="ARBA00022833"/>
    </source>
</evidence>
<evidence type="ECO:0000256" key="1">
    <source>
        <dbReference type="ARBA" id="ARBA00001947"/>
    </source>
</evidence>
<evidence type="ECO:0000256" key="2">
    <source>
        <dbReference type="ARBA" id="ARBA00022723"/>
    </source>
</evidence>
<evidence type="ECO:0000256" key="5">
    <source>
        <dbReference type="SAM" id="MobiDB-lite"/>
    </source>
</evidence>
<feature type="compositionally biased region" description="Basic and acidic residues" evidence="5">
    <location>
        <begin position="293"/>
        <end position="308"/>
    </location>
</feature>
<dbReference type="Proteomes" id="UP000249590">
    <property type="component" value="Unassembled WGS sequence"/>
</dbReference>
<accession>A0A8B2NR37</accession>
<dbReference type="PANTHER" id="PTHR46233">
    <property type="entry name" value="HYDROXYACYLGLUTATHIONE HYDROLASE GLOC"/>
    <property type="match status" value="1"/>
</dbReference>
<keyword evidence="6" id="KW-0732">Signal</keyword>
<keyword evidence="9" id="KW-1185">Reference proteome</keyword>
<dbReference type="InterPro" id="IPR051453">
    <property type="entry name" value="MBL_Glyoxalase_II"/>
</dbReference>
<comment type="cofactor">
    <cofactor evidence="1">
        <name>Zn(2+)</name>
        <dbReference type="ChEBI" id="CHEBI:29105"/>
    </cofactor>
</comment>
<dbReference type="SMART" id="SM00849">
    <property type="entry name" value="Lactamase_B"/>
    <property type="match status" value="1"/>
</dbReference>
<comment type="caution">
    <text evidence="8">The sequence shown here is derived from an EMBL/GenBank/DDBJ whole genome shotgun (WGS) entry which is preliminary data.</text>
</comment>
<feature type="signal peptide" evidence="6">
    <location>
        <begin position="1"/>
        <end position="29"/>
    </location>
</feature>
<feature type="region of interest" description="Disordered" evidence="5">
    <location>
        <begin position="285"/>
        <end position="308"/>
    </location>
</feature>
<gene>
    <name evidence="8" type="ORF">DLJ53_18700</name>
</gene>
<feature type="chain" id="PRO_5032964739" evidence="6">
    <location>
        <begin position="30"/>
        <end position="345"/>
    </location>
</feature>
<evidence type="ECO:0000259" key="7">
    <source>
        <dbReference type="SMART" id="SM00849"/>
    </source>
</evidence>
<dbReference type="SUPFAM" id="SSF56281">
    <property type="entry name" value="Metallo-hydrolase/oxidoreductase"/>
    <property type="match status" value="1"/>
</dbReference>
<organism evidence="8 9">
    <name type="scientific">Acuticoccus sediminis</name>
    <dbReference type="NCBI Taxonomy" id="2184697"/>
    <lineage>
        <taxon>Bacteria</taxon>
        <taxon>Pseudomonadati</taxon>
        <taxon>Pseudomonadota</taxon>
        <taxon>Alphaproteobacteria</taxon>
        <taxon>Hyphomicrobiales</taxon>
        <taxon>Amorphaceae</taxon>
        <taxon>Acuticoccus</taxon>
    </lineage>
</organism>
<dbReference type="OrthoDB" id="9773738at2"/>
<keyword evidence="2" id="KW-0479">Metal-binding</keyword>
<dbReference type="GO" id="GO:0016787">
    <property type="term" value="F:hydrolase activity"/>
    <property type="evidence" value="ECO:0007669"/>
    <property type="project" value="UniProtKB-KW"/>
</dbReference>
<dbReference type="RefSeq" id="WP_111348070.1">
    <property type="nucleotide sequence ID" value="NZ_QHHQ01000004.1"/>
</dbReference>
<keyword evidence="4" id="KW-0862">Zinc</keyword>
<reference evidence="8 9" key="1">
    <citation type="submission" date="2018-05" db="EMBL/GenBank/DDBJ databases">
        <title>Acuticoccus sediminis sp. nov., isolated from deep-sea sediment of Indian Ocean.</title>
        <authorList>
            <person name="Liu X."/>
            <person name="Lai Q."/>
            <person name="Du Y."/>
            <person name="Sun F."/>
            <person name="Zhang X."/>
            <person name="Wang S."/>
            <person name="Shao Z."/>
        </authorList>
    </citation>
    <scope>NUCLEOTIDE SEQUENCE [LARGE SCALE GENOMIC DNA]</scope>
    <source>
        <strain evidence="8 9">PTG4-2</strain>
    </source>
</reference>
<dbReference type="CDD" id="cd16280">
    <property type="entry name" value="metallo-hydrolase-like_MBL-fold"/>
    <property type="match status" value="1"/>
</dbReference>
<name>A0A8B2NR37_9HYPH</name>
<evidence type="ECO:0000313" key="8">
    <source>
        <dbReference type="EMBL" id="RAH99792.1"/>
    </source>
</evidence>
<dbReference type="Pfam" id="PF00753">
    <property type="entry name" value="Lactamase_B"/>
    <property type="match status" value="1"/>
</dbReference>
<sequence>MAARMARGTAAFVSAVGAISLGLVAGASAAEGNAEVSARHVAAAQEAAGDDLTLALGNCKDIGKTFVIPEGKLHGMLEKLTTLGPRPPVTVFDNLHYVGTKWVSAWAIETSDGIILFDALNNAKEAKDYIEAGLEELGLDPADIKKIIVAHAHGDHYGGAKYLQDTYGPEVIMSALDWAELEKPELQYADELWDAPPERDVAVDDGDTVTLGDTTAQIVLMPGHTVGTIGIVFDVMDGDEAHKAVIWGGNGLNFGPDAGRFLDMMHSADKVREMAAEEGIDVFLSNHPGTDGTDEKAERLANRKDGDPHPFVIGTDGVERFMTALRECVAAQLASFDAEAADSAD</sequence>
<evidence type="ECO:0000256" key="3">
    <source>
        <dbReference type="ARBA" id="ARBA00022801"/>
    </source>
</evidence>
<dbReference type="InterPro" id="IPR001279">
    <property type="entry name" value="Metallo-B-lactamas"/>
</dbReference>
<dbReference type="PANTHER" id="PTHR46233:SF3">
    <property type="entry name" value="HYDROXYACYLGLUTATHIONE HYDROLASE GLOC"/>
    <property type="match status" value="1"/>
</dbReference>
<dbReference type="Gene3D" id="3.60.15.10">
    <property type="entry name" value="Ribonuclease Z/Hydroxyacylglutathione hydrolase-like"/>
    <property type="match status" value="1"/>
</dbReference>
<protein>
    <submittedName>
        <fullName evidence="8">MBL fold metallo-hydrolase</fullName>
    </submittedName>
</protein>